<accession>A0A4R6SKS5</accession>
<keyword evidence="2" id="KW-1185">Reference proteome</keyword>
<dbReference type="GO" id="GO:0016787">
    <property type="term" value="F:hydrolase activity"/>
    <property type="evidence" value="ECO:0007669"/>
    <property type="project" value="UniProtKB-ARBA"/>
</dbReference>
<dbReference type="EMBL" id="SNXZ01000002">
    <property type="protein sequence ID" value="TDQ01559.1"/>
    <property type="molecule type" value="Genomic_DNA"/>
</dbReference>
<dbReference type="RefSeq" id="WP_208115622.1">
    <property type="nucleotide sequence ID" value="NZ_SNXZ01000002.1"/>
</dbReference>
<dbReference type="SUPFAM" id="SSF53649">
    <property type="entry name" value="Alkaline phosphatase-like"/>
    <property type="match status" value="1"/>
</dbReference>
<reference evidence="1 2" key="1">
    <citation type="submission" date="2019-03" db="EMBL/GenBank/DDBJ databases">
        <title>Genomic Encyclopedia of Type Strains, Phase IV (KMG-IV): sequencing the most valuable type-strain genomes for metagenomic binning, comparative biology and taxonomic classification.</title>
        <authorList>
            <person name="Goeker M."/>
        </authorList>
    </citation>
    <scope>NUCLEOTIDE SEQUENCE [LARGE SCALE GENOMIC DNA]</scope>
    <source>
        <strain evidence="1 2">DSM 45361</strain>
    </source>
</reference>
<comment type="caution">
    <text evidence="1">The sequence shown here is derived from an EMBL/GenBank/DDBJ whole genome shotgun (WGS) entry which is preliminary data.</text>
</comment>
<dbReference type="Gene3D" id="3.40.720.10">
    <property type="entry name" value="Alkaline Phosphatase, subunit A"/>
    <property type="match status" value="1"/>
</dbReference>
<proteinExistence type="predicted"/>
<evidence type="ECO:0000313" key="2">
    <source>
        <dbReference type="Proteomes" id="UP000295444"/>
    </source>
</evidence>
<dbReference type="AlphaFoldDB" id="A0A4R6SKS5"/>
<evidence type="ECO:0000313" key="1">
    <source>
        <dbReference type="EMBL" id="TDQ01559.1"/>
    </source>
</evidence>
<name>A0A4R6SKS5_LABRH</name>
<dbReference type="PANTHER" id="PTHR10151:SF120">
    <property type="entry name" value="BIS(5'-ADENOSYL)-TRIPHOSPHATASE"/>
    <property type="match status" value="1"/>
</dbReference>
<dbReference type="Pfam" id="PF01663">
    <property type="entry name" value="Phosphodiest"/>
    <property type="match status" value="1"/>
</dbReference>
<dbReference type="InterPro" id="IPR002591">
    <property type="entry name" value="Phosphodiest/P_Trfase"/>
</dbReference>
<protein>
    <submittedName>
        <fullName evidence="1">Putative AlkP superfamily pyrophosphatase or phosphodiesterase</fullName>
    </submittedName>
</protein>
<organism evidence="1 2">
    <name type="scientific">Labedaea rhizosphaerae</name>
    <dbReference type="NCBI Taxonomy" id="598644"/>
    <lineage>
        <taxon>Bacteria</taxon>
        <taxon>Bacillati</taxon>
        <taxon>Actinomycetota</taxon>
        <taxon>Actinomycetes</taxon>
        <taxon>Pseudonocardiales</taxon>
        <taxon>Pseudonocardiaceae</taxon>
        <taxon>Labedaea</taxon>
    </lineage>
</organism>
<dbReference type="PANTHER" id="PTHR10151">
    <property type="entry name" value="ECTONUCLEOTIDE PYROPHOSPHATASE/PHOSPHODIESTERASE"/>
    <property type="match status" value="1"/>
</dbReference>
<gene>
    <name evidence="1" type="ORF">EV186_1021428</name>
</gene>
<dbReference type="Proteomes" id="UP000295444">
    <property type="component" value="Unassembled WGS sequence"/>
</dbReference>
<sequence length="391" mass="40999">MNPPVPMLPRYGAGSLAEVASSLVAGMGGPGTPTLDMPARPKVCLLLVDGLGWHLLRAHPGDAPFLNSLAEGRGPITSGFPATTAASIAAIGTGRPPGENGVVGLSFAVDGEVLNALRWNRHGVDGHVDLRDTVVPERMQPEATVFERAAATGIAVRIVAPREQRRSGLTRAVLRGGEFQGVHALGDLTAVTIEAMTAGDRVFCYAYHGDLDLMGHAYGPGTEPWRRQLRHVDLLAESIAGALPSDGMLVVVADHGMITVAADDRIDLDDLPALRAGVAMIGGEPRVRHLYTEPGAVADVRAAWQETLGDRAWIRTRDEAAAEGWFGPSVTDRVRGRIGDLVVAATGTTGLVRTAAEPVLSAMIGQHGSLTPEELLVPLLIMPAEVAGAAR</sequence>
<dbReference type="InterPro" id="IPR017850">
    <property type="entry name" value="Alkaline_phosphatase_core_sf"/>
</dbReference>